<dbReference type="PANTHER" id="PTHR43540:SF6">
    <property type="entry name" value="ISOCHORISMATASE-LIKE DOMAIN-CONTAINING PROTEIN"/>
    <property type="match status" value="1"/>
</dbReference>
<protein>
    <submittedName>
        <fullName evidence="3">Cysteine hydrolase</fullName>
    </submittedName>
</protein>
<proteinExistence type="predicted"/>
<evidence type="ECO:0000256" key="1">
    <source>
        <dbReference type="ARBA" id="ARBA00022801"/>
    </source>
</evidence>
<name>A0A1V4A366_9ACTN</name>
<evidence type="ECO:0000313" key="3">
    <source>
        <dbReference type="EMBL" id="OON74201.1"/>
    </source>
</evidence>
<comment type="caution">
    <text evidence="3">The sequence shown here is derived from an EMBL/GenBank/DDBJ whole genome shotgun (WGS) entry which is preliminary data.</text>
</comment>
<dbReference type="InterPro" id="IPR000868">
    <property type="entry name" value="Isochorismatase-like_dom"/>
</dbReference>
<dbReference type="AlphaFoldDB" id="A0A1V4A366"/>
<dbReference type="InterPro" id="IPR050272">
    <property type="entry name" value="Isochorismatase-like_hydrls"/>
</dbReference>
<dbReference type="PANTHER" id="PTHR43540">
    <property type="entry name" value="PEROXYUREIDOACRYLATE/UREIDOACRYLATE AMIDOHYDROLASE-RELATED"/>
    <property type="match status" value="1"/>
</dbReference>
<reference evidence="3 4" key="1">
    <citation type="submission" date="2017-02" db="EMBL/GenBank/DDBJ databases">
        <title>Draft Genome Sequence of Streptomyces tsukubaensis F601, a Producer of the immunosuppressant tacrolimus FK506.</title>
        <authorList>
            <person name="Zong G."/>
            <person name="Zhong C."/>
            <person name="Fu J."/>
            <person name="Qin R."/>
            <person name="Cao G."/>
        </authorList>
    </citation>
    <scope>NUCLEOTIDE SEQUENCE [LARGE SCALE GENOMIC DNA]</scope>
    <source>
        <strain evidence="3 4">F601</strain>
    </source>
</reference>
<accession>A0A1V4A366</accession>
<organism evidence="3 4">
    <name type="scientific">Streptomyces tsukubensis</name>
    <dbReference type="NCBI Taxonomy" id="83656"/>
    <lineage>
        <taxon>Bacteria</taxon>
        <taxon>Bacillati</taxon>
        <taxon>Actinomycetota</taxon>
        <taxon>Actinomycetes</taxon>
        <taxon>Kitasatosporales</taxon>
        <taxon>Streptomycetaceae</taxon>
        <taxon>Streptomyces</taxon>
    </lineage>
</organism>
<dbReference type="Pfam" id="PF00857">
    <property type="entry name" value="Isochorismatase"/>
    <property type="match status" value="1"/>
</dbReference>
<dbReference type="Proteomes" id="UP000190539">
    <property type="component" value="Unassembled WGS sequence"/>
</dbReference>
<dbReference type="SUPFAM" id="SSF52499">
    <property type="entry name" value="Isochorismatase-like hydrolases"/>
    <property type="match status" value="1"/>
</dbReference>
<dbReference type="RefSeq" id="WP_077971807.1">
    <property type="nucleotide sequence ID" value="NZ_CP045178.1"/>
</dbReference>
<evidence type="ECO:0000313" key="4">
    <source>
        <dbReference type="Proteomes" id="UP000190539"/>
    </source>
</evidence>
<feature type="domain" description="Isochorismatase-like" evidence="2">
    <location>
        <begin position="4"/>
        <end position="177"/>
    </location>
</feature>
<evidence type="ECO:0000259" key="2">
    <source>
        <dbReference type="Pfam" id="PF00857"/>
    </source>
</evidence>
<dbReference type="EMBL" id="MVFC01000028">
    <property type="protein sequence ID" value="OON74201.1"/>
    <property type="molecule type" value="Genomic_DNA"/>
</dbReference>
<dbReference type="OrthoDB" id="3174612at2"/>
<gene>
    <name evidence="3" type="ORF">B1H18_25735</name>
</gene>
<dbReference type="InterPro" id="IPR036380">
    <property type="entry name" value="Isochorismatase-like_sf"/>
</dbReference>
<dbReference type="GO" id="GO:0016787">
    <property type="term" value="F:hydrolase activity"/>
    <property type="evidence" value="ECO:0007669"/>
    <property type="project" value="UniProtKB-KW"/>
</dbReference>
<keyword evidence="1 3" id="KW-0378">Hydrolase</keyword>
<sequence>MQRALIVIDVQNEYVTGNLPIGYPDVGESLDNIAAAMDAATGAGVPVVVVQHAAPENSPIFARGSEGFALHPTVAGRPFDHLVEKALASSFDGTDLADWLAAKGVDTLTIAGYMTQNCDESTARDAASRGLTVEFLSDATGTLAMSNNAGSVSAEELHRHVLVVMATNFASVVTTDEWIGALHKGEPLECPNLIASTEAGREEAVRRSNARSVA</sequence>
<dbReference type="Gene3D" id="3.40.50.850">
    <property type="entry name" value="Isochorismatase-like"/>
    <property type="match status" value="1"/>
</dbReference>
<dbReference type="CDD" id="cd01014">
    <property type="entry name" value="nicotinamidase_related"/>
    <property type="match status" value="1"/>
</dbReference>
<keyword evidence="4" id="KW-1185">Reference proteome</keyword>
<dbReference type="STRING" id="83656.B1H18_25735"/>